<name>A0A2A4T1W6_9DELT</name>
<feature type="transmembrane region" description="Helical" evidence="2">
    <location>
        <begin position="303"/>
        <end position="324"/>
    </location>
</feature>
<dbReference type="Pfam" id="PF04397">
    <property type="entry name" value="LytTR"/>
    <property type="match status" value="1"/>
</dbReference>
<dbReference type="AlphaFoldDB" id="A0A2A4T1W6"/>
<feature type="transmembrane region" description="Helical" evidence="2">
    <location>
        <begin position="368"/>
        <end position="388"/>
    </location>
</feature>
<feature type="transmembrane region" description="Helical" evidence="2">
    <location>
        <begin position="336"/>
        <end position="356"/>
    </location>
</feature>
<feature type="transmembrane region" description="Helical" evidence="2">
    <location>
        <begin position="207"/>
        <end position="224"/>
    </location>
</feature>
<dbReference type="SMART" id="SM00850">
    <property type="entry name" value="LytTR"/>
    <property type="match status" value="1"/>
</dbReference>
<dbReference type="InterPro" id="IPR011622">
    <property type="entry name" value="7TMR_DISM_rcpt_extracell_dom2"/>
</dbReference>
<evidence type="ECO:0000313" key="5">
    <source>
        <dbReference type="Proteomes" id="UP000218113"/>
    </source>
</evidence>
<keyword evidence="2" id="KW-0812">Transmembrane</keyword>
<protein>
    <recommendedName>
        <fullName evidence="3">HTH LytTR-type domain-containing protein</fullName>
    </recommendedName>
</protein>
<feature type="transmembrane region" description="Helical" evidence="2">
    <location>
        <begin position="183"/>
        <end position="202"/>
    </location>
</feature>
<dbReference type="EMBL" id="NVSR01000061">
    <property type="protein sequence ID" value="PCI27394.1"/>
    <property type="molecule type" value="Genomic_DNA"/>
</dbReference>
<feature type="transmembrane region" description="Helical" evidence="2">
    <location>
        <begin position="244"/>
        <end position="263"/>
    </location>
</feature>
<keyword evidence="2" id="KW-0472">Membrane</keyword>
<feature type="domain" description="HTH LytTR-type" evidence="3">
    <location>
        <begin position="437"/>
        <end position="536"/>
    </location>
</feature>
<dbReference type="InterPro" id="IPR011623">
    <property type="entry name" value="7TMR_DISM_rcpt_extracell_dom1"/>
</dbReference>
<dbReference type="Gene3D" id="2.60.40.2380">
    <property type="match status" value="1"/>
</dbReference>
<keyword evidence="2" id="KW-1133">Transmembrane helix</keyword>
<organism evidence="4 5">
    <name type="scientific">SAR324 cluster bacterium</name>
    <dbReference type="NCBI Taxonomy" id="2024889"/>
    <lineage>
        <taxon>Bacteria</taxon>
        <taxon>Deltaproteobacteria</taxon>
        <taxon>SAR324 cluster</taxon>
    </lineage>
</organism>
<accession>A0A2A4T1W6</accession>
<feature type="transmembrane region" description="Helical" evidence="2">
    <location>
        <begin position="275"/>
        <end position="297"/>
    </location>
</feature>
<dbReference type="InterPro" id="IPR007492">
    <property type="entry name" value="LytTR_DNA-bd_dom"/>
</dbReference>
<dbReference type="Pfam" id="PF07696">
    <property type="entry name" value="7TMR-DISMED2"/>
    <property type="match status" value="1"/>
</dbReference>
<dbReference type="Pfam" id="PF07695">
    <property type="entry name" value="7TMR-DISM_7TM"/>
    <property type="match status" value="1"/>
</dbReference>
<dbReference type="Gene3D" id="2.40.50.1020">
    <property type="entry name" value="LytTr DNA-binding domain"/>
    <property type="match status" value="1"/>
</dbReference>
<evidence type="ECO:0000256" key="1">
    <source>
        <dbReference type="SAM" id="Coils"/>
    </source>
</evidence>
<reference evidence="5" key="1">
    <citation type="submission" date="2017-08" db="EMBL/GenBank/DDBJ databases">
        <title>A dynamic microbial community with high functional redundancy inhabits the cold, oxic subseafloor aquifer.</title>
        <authorList>
            <person name="Tully B.J."/>
            <person name="Wheat C.G."/>
            <person name="Glazer B.T."/>
            <person name="Huber J.A."/>
        </authorList>
    </citation>
    <scope>NUCLEOTIDE SEQUENCE [LARGE SCALE GENOMIC DNA]</scope>
</reference>
<evidence type="ECO:0000256" key="2">
    <source>
        <dbReference type="SAM" id="Phobius"/>
    </source>
</evidence>
<sequence>MHFRWFLLSLLILLSSPLLFGKVAAAESIELTGKLSFLEDQGNKLKFEQVIQPNLSSLFQPSLTTHLNFGDSNQPYWLKLEPNLGDSEEGTYILEIQYGKIGIIELYYQGESGEWLKQKRGISIPARGGEVVHRNFIFILEASALKKPVYLKVQKGYLRLILHLWKLSEFTEKEQQAVFYDGLFYGAVMLVFLFNLFFYYFIRDRTLIYYSLFLLAIFFWYLSGQGWLDVFLPIRGTPIVRFQTAFWGVLLTIFGIQFTRSYLKLDTHSPGISRVLLFSQFFLPSISVSALIALQYYNQTPGRATFGIGLLLIILMLMLCLLAAVQGVREKREIAIYYFVATSLFIVLAIVQMLSSLQIFSTGLHWKLLQWGSVIEMLIFSLGLSRFYRQLQKEKYQMQVELVSTERKLVEQLEMVNELKDKILNNVIDPKLFPDLGQIASISGSILYVRAFGSSTQVYYQTGKNIKEMSLDCSLQNLRSCFGDDYLLKIHKSYLVNPKVPFSLCRRSSADYNLVFENHTLPVGRKFAKQIKEIFSGSNSIS</sequence>
<comment type="caution">
    <text evidence="4">The sequence shown here is derived from an EMBL/GenBank/DDBJ whole genome shotgun (WGS) entry which is preliminary data.</text>
</comment>
<dbReference type="Proteomes" id="UP000218113">
    <property type="component" value="Unassembled WGS sequence"/>
</dbReference>
<keyword evidence="1" id="KW-0175">Coiled coil</keyword>
<evidence type="ECO:0000259" key="3">
    <source>
        <dbReference type="SMART" id="SM00850"/>
    </source>
</evidence>
<evidence type="ECO:0000313" key="4">
    <source>
        <dbReference type="EMBL" id="PCI27394.1"/>
    </source>
</evidence>
<gene>
    <name evidence="4" type="ORF">COB67_08555</name>
</gene>
<dbReference type="GO" id="GO:0003677">
    <property type="term" value="F:DNA binding"/>
    <property type="evidence" value="ECO:0007669"/>
    <property type="project" value="InterPro"/>
</dbReference>
<feature type="coiled-coil region" evidence="1">
    <location>
        <begin position="388"/>
        <end position="422"/>
    </location>
</feature>
<proteinExistence type="predicted"/>